<gene>
    <name evidence="1" type="ORF">BN1097_140200</name>
</gene>
<name>A0A069A5J3_CLODI</name>
<reference evidence="1" key="1">
    <citation type="submission" date="2014-07" db="EMBL/GenBank/DDBJ databases">
        <authorList>
            <person name="Monot Marc"/>
        </authorList>
    </citation>
    <scope>NUCLEOTIDE SEQUENCE</scope>
    <source>
        <strain evidence="1">7032994</strain>
    </source>
</reference>
<organism evidence="1">
    <name type="scientific">Clostridioides difficile</name>
    <name type="common">Peptoclostridium difficile</name>
    <dbReference type="NCBI Taxonomy" id="1496"/>
    <lineage>
        <taxon>Bacteria</taxon>
        <taxon>Bacillati</taxon>
        <taxon>Bacillota</taxon>
        <taxon>Clostridia</taxon>
        <taxon>Peptostreptococcales</taxon>
        <taxon>Peptostreptococcaceae</taxon>
        <taxon>Clostridioides</taxon>
    </lineage>
</organism>
<evidence type="ECO:0000313" key="1">
    <source>
        <dbReference type="EMBL" id="CDS83406.1"/>
    </source>
</evidence>
<sequence>MKRQENRAVLAWRGAASAGLVSSADRAYMKAPVPRPTLRLVDKVSRSCGHTPGKVAGQRATVKAEMNGFTPGLDLRPLSR</sequence>
<proteinExistence type="predicted"/>
<protein>
    <submittedName>
        <fullName evidence="1">Uncharacterized protein</fullName>
    </submittedName>
</protein>
<dbReference type="EMBL" id="LK932347">
    <property type="protein sequence ID" value="CDS83406.1"/>
    <property type="molecule type" value="Genomic_DNA"/>
</dbReference>
<dbReference type="AlphaFoldDB" id="A0A069A5J3"/>
<accession>A0A069A5J3</accession>